<reference evidence="2" key="1">
    <citation type="journal article" date="2011" name="MBio">
        <title>Novel metabolic attributes of the genus Cyanothece, comprising a group of unicellular nitrogen-fixing Cyanobacteria.</title>
        <authorList>
            <person name="Bandyopadhyay A."/>
            <person name="Elvitigala T."/>
            <person name="Welsh E."/>
            <person name="Stockel J."/>
            <person name="Liberton M."/>
            <person name="Min H."/>
            <person name="Sherman L.A."/>
            <person name="Pakrasi H.B."/>
        </authorList>
    </citation>
    <scope>NUCLEOTIDE SEQUENCE [LARGE SCALE GENOMIC DNA]</scope>
    <source>
        <strain evidence="2">PCC 7822</strain>
    </source>
</reference>
<name>E0U781_GLOV7</name>
<proteinExistence type="predicted"/>
<dbReference type="Proteomes" id="UP000008206">
    <property type="component" value="Chromosome"/>
</dbReference>
<dbReference type="KEGG" id="cyj:Cyan7822_0423"/>
<gene>
    <name evidence="1" type="ordered locus">Cyan7822_0423</name>
</gene>
<keyword evidence="2" id="KW-1185">Reference proteome</keyword>
<sequence length="152" mass="17973">MTTIFLKNSLVGELKNSPSISHENLKQIEVIVDDIYHLIDLEQEKKQQNMQQEFQERNSQLETMADLINDLSNELETKLFEFKKLADNLHKIEQELKKIFAFNYSCKQASHHFYHPSINPCILIDTQMPFLVKQENKFILETKKIELLKAHK</sequence>
<evidence type="ECO:0000313" key="2">
    <source>
        <dbReference type="Proteomes" id="UP000008206"/>
    </source>
</evidence>
<dbReference type="RefSeq" id="WP_013320578.1">
    <property type="nucleotide sequence ID" value="NC_014501.1"/>
</dbReference>
<protein>
    <submittedName>
        <fullName evidence="1">Uncharacterized protein</fullName>
    </submittedName>
</protein>
<accession>E0U781</accession>
<dbReference type="STRING" id="497965.Cyan7822_0423"/>
<dbReference type="AlphaFoldDB" id="E0U781"/>
<organism evidence="1 2">
    <name type="scientific">Gloeothece verrucosa (strain PCC 7822)</name>
    <name type="common">Cyanothece sp. (strain PCC 7822)</name>
    <dbReference type="NCBI Taxonomy" id="497965"/>
    <lineage>
        <taxon>Bacteria</taxon>
        <taxon>Bacillati</taxon>
        <taxon>Cyanobacteriota</taxon>
        <taxon>Cyanophyceae</taxon>
        <taxon>Oscillatoriophycideae</taxon>
        <taxon>Chroococcales</taxon>
        <taxon>Aphanothecaceae</taxon>
        <taxon>Gloeothece</taxon>
        <taxon>Gloeothece verrucosa</taxon>
    </lineage>
</organism>
<dbReference type="EMBL" id="CP002198">
    <property type="protein sequence ID" value="ADN12468.1"/>
    <property type="molecule type" value="Genomic_DNA"/>
</dbReference>
<evidence type="ECO:0000313" key="1">
    <source>
        <dbReference type="EMBL" id="ADN12468.1"/>
    </source>
</evidence>
<dbReference type="HOGENOM" id="CLU_1719306_0_0_3"/>